<dbReference type="SUPFAM" id="SSF81606">
    <property type="entry name" value="PP2C-like"/>
    <property type="match status" value="1"/>
</dbReference>
<dbReference type="SMART" id="SM00331">
    <property type="entry name" value="PP2C_SIG"/>
    <property type="match status" value="1"/>
</dbReference>
<reference evidence="4 5" key="1">
    <citation type="submission" date="2014-09" db="EMBL/GenBank/DDBJ databases">
        <authorList>
            <person name="Hornung B.V."/>
        </authorList>
    </citation>
    <scope>NUCLEOTIDE SEQUENCE [LARGE SCALE GENOMIC DNA]</scope>
    <source>
        <strain evidence="4 5">FRIFI</strain>
    </source>
</reference>
<feature type="transmembrane region" description="Helical" evidence="2">
    <location>
        <begin position="176"/>
        <end position="195"/>
    </location>
</feature>
<proteinExistence type="predicted"/>
<dbReference type="InterPro" id="IPR036457">
    <property type="entry name" value="PPM-type-like_dom_sf"/>
</dbReference>
<dbReference type="AlphaFoldDB" id="A0A2P2BMF0"/>
<dbReference type="InterPro" id="IPR014221">
    <property type="entry name" value="SpoII_E"/>
</dbReference>
<dbReference type="PANTHER" id="PTHR43156:SF2">
    <property type="entry name" value="STAGE II SPORULATION PROTEIN E"/>
    <property type="match status" value="1"/>
</dbReference>
<evidence type="ECO:0000313" key="5">
    <source>
        <dbReference type="Proteomes" id="UP000245695"/>
    </source>
</evidence>
<dbReference type="KEGG" id="rhom:FRIFI_0041"/>
<evidence type="ECO:0000259" key="3">
    <source>
        <dbReference type="PROSITE" id="PS51746"/>
    </source>
</evidence>
<dbReference type="Pfam" id="PF07228">
    <property type="entry name" value="SpoIIE"/>
    <property type="match status" value="1"/>
</dbReference>
<dbReference type="NCBIfam" id="TIGR02865">
    <property type="entry name" value="spore_II_E"/>
    <property type="match status" value="1"/>
</dbReference>
<gene>
    <name evidence="4" type="ORF">FRIFI_0041</name>
</gene>
<feature type="transmembrane region" description="Helical" evidence="2">
    <location>
        <begin position="262"/>
        <end position="284"/>
    </location>
</feature>
<keyword evidence="1" id="KW-0378">Hydrolase</keyword>
<keyword evidence="2" id="KW-1133">Transmembrane helix</keyword>
<dbReference type="InterPro" id="IPR045768">
    <property type="entry name" value="SpoIIE_N"/>
</dbReference>
<dbReference type="RefSeq" id="WP_166504670.1">
    <property type="nucleotide sequence ID" value="NZ_JAKNTL010000002.1"/>
</dbReference>
<evidence type="ECO:0000313" key="4">
    <source>
        <dbReference type="EMBL" id="CEI71595.1"/>
    </source>
</evidence>
<dbReference type="Gene3D" id="3.60.40.10">
    <property type="entry name" value="PPM-type phosphatase domain"/>
    <property type="match status" value="1"/>
</dbReference>
<dbReference type="EMBL" id="LN650648">
    <property type="protein sequence ID" value="CEI71595.1"/>
    <property type="molecule type" value="Genomic_DNA"/>
</dbReference>
<evidence type="ECO:0000256" key="1">
    <source>
        <dbReference type="ARBA" id="ARBA00022801"/>
    </source>
</evidence>
<feature type="transmembrane region" description="Helical" evidence="2">
    <location>
        <begin position="28"/>
        <end position="57"/>
    </location>
</feature>
<feature type="domain" description="PPM-type phosphatase" evidence="3">
    <location>
        <begin position="578"/>
        <end position="786"/>
    </location>
</feature>
<dbReference type="PROSITE" id="PS51746">
    <property type="entry name" value="PPM_2"/>
    <property type="match status" value="1"/>
</dbReference>
<keyword evidence="5" id="KW-1185">Reference proteome</keyword>
<feature type="transmembrane region" description="Helical" evidence="2">
    <location>
        <begin position="136"/>
        <end position="155"/>
    </location>
</feature>
<evidence type="ECO:0000256" key="2">
    <source>
        <dbReference type="SAM" id="Phobius"/>
    </source>
</evidence>
<dbReference type="InterPro" id="IPR052016">
    <property type="entry name" value="Bact_Sigma-Reg"/>
</dbReference>
<dbReference type="Proteomes" id="UP000245695">
    <property type="component" value="Chromosome 1"/>
</dbReference>
<sequence>MEKSSVKLKDKTIKINYRKFNRYMELNTIVFILMAFLLSRTILMDTIAPLGLAFFIYVSKIEKYRLPAFMATLLGIILSGNTMPYILKYILCLIIYMSINKKIKGVNSTWKIALLGTFIILPISIGQALLSNRYVYDIFIAIMESSIVFIGIYIFSYGIDLLSNSNKKITMNVEEIISLSIIVTLSIMGIGDMYILGVSLKTVLSTILILMASIIGGAAMGATSGVIVGIAFMISDITSAIYMGVFSVSGLISGAFNKLNKYICIIGYILSWFMIYGYSLGVGLDIQQMRDMLIGCLIVLLLPKKAFDRIENRIRVNVNSNEVVNDYIDRMKSLTNNRLLNMSKAYDSIADTFDKIREKEKVVDQKDIASIIDMIYIDQCKNCGMKRRCWDLKFNYTYTLMNEILQSIEEEGELKIDSVPEDFVKECITPEGVIKTINNYYKLFLVDYNWTVRFSESRKLIANQIRSISKSMKSISYDLENNIVLDLEKENDLKDELERNCISVNKINYITKSDDDFEIVINKDNCIDGCLCDKKLTNIISDYMGTSVSAQKVGCRSLGQECKITFSRSQKYKAITEVISMSKDGHILCGDNYTHMEIRDSKYMMAISDGMGKGRKAYEESSITIDILEKMMDAKIEDEIVINTINNMLLLKSSDEMFSTLDLGIVDLKRGILETIKMGACPTYIMRDNKDIDLISSSSLPVGILCDINLDRKTTKVKDGDYIIMVSDGILDAGKNNNMGDNWLIYFIKDMQTTNPKEIANLILDKSLEMQGETIEDDMTVLVTKIYKN</sequence>
<keyword evidence="2" id="KW-0812">Transmembrane</keyword>
<dbReference type="InterPro" id="IPR001932">
    <property type="entry name" value="PPM-type_phosphatase-like_dom"/>
</dbReference>
<organism evidence="4 5">
    <name type="scientific">Romboutsia hominis</name>
    <dbReference type="NCBI Taxonomy" id="1507512"/>
    <lineage>
        <taxon>Bacteria</taxon>
        <taxon>Bacillati</taxon>
        <taxon>Bacillota</taxon>
        <taxon>Clostridia</taxon>
        <taxon>Peptostreptococcales</taxon>
        <taxon>Peptostreptococcaceae</taxon>
        <taxon>Romboutsia</taxon>
    </lineage>
</organism>
<keyword evidence="2" id="KW-0472">Membrane</keyword>
<feature type="transmembrane region" description="Helical" evidence="2">
    <location>
        <begin position="207"/>
        <end position="232"/>
    </location>
</feature>
<dbReference type="PANTHER" id="PTHR43156">
    <property type="entry name" value="STAGE II SPORULATION PROTEIN E-RELATED"/>
    <property type="match status" value="1"/>
</dbReference>
<name>A0A2P2BMF0_9FIRM</name>
<dbReference type="SMART" id="SM00332">
    <property type="entry name" value="PP2Cc"/>
    <property type="match status" value="1"/>
</dbReference>
<dbReference type="Pfam" id="PF19732">
    <property type="entry name" value="SpoIIE_N"/>
    <property type="match status" value="1"/>
</dbReference>
<dbReference type="GO" id="GO:0004722">
    <property type="term" value="F:protein serine/threonine phosphatase activity"/>
    <property type="evidence" value="ECO:0007669"/>
    <property type="project" value="InterPro"/>
</dbReference>
<accession>A0A2P2BMF0</accession>
<protein>
    <submittedName>
        <fullName evidence="4">Stage II sporulation protein E</fullName>
    </submittedName>
</protein>
<feature type="transmembrane region" description="Helical" evidence="2">
    <location>
        <begin position="109"/>
        <end position="130"/>
    </location>
</feature>
<feature type="transmembrane region" description="Helical" evidence="2">
    <location>
        <begin position="69"/>
        <end position="97"/>
    </location>
</feature>